<keyword evidence="2" id="KW-1185">Reference proteome</keyword>
<accession>A0A914HNM3</accession>
<feature type="compositionally biased region" description="Basic and acidic residues" evidence="1">
    <location>
        <begin position="49"/>
        <end position="59"/>
    </location>
</feature>
<evidence type="ECO:0000313" key="2">
    <source>
        <dbReference type="Proteomes" id="UP000887572"/>
    </source>
</evidence>
<protein>
    <submittedName>
        <fullName evidence="3">Uncharacterized protein</fullName>
    </submittedName>
</protein>
<dbReference type="Proteomes" id="UP000887572">
    <property type="component" value="Unplaced"/>
</dbReference>
<organism evidence="2 3">
    <name type="scientific">Globodera rostochiensis</name>
    <name type="common">Golden nematode worm</name>
    <name type="synonym">Heterodera rostochiensis</name>
    <dbReference type="NCBI Taxonomy" id="31243"/>
    <lineage>
        <taxon>Eukaryota</taxon>
        <taxon>Metazoa</taxon>
        <taxon>Ecdysozoa</taxon>
        <taxon>Nematoda</taxon>
        <taxon>Chromadorea</taxon>
        <taxon>Rhabditida</taxon>
        <taxon>Tylenchina</taxon>
        <taxon>Tylenchomorpha</taxon>
        <taxon>Tylenchoidea</taxon>
        <taxon>Heteroderidae</taxon>
        <taxon>Heteroderinae</taxon>
        <taxon>Globodera</taxon>
    </lineage>
</organism>
<dbReference type="WBParaSite" id="Gr19_v10_g3189.t1">
    <property type="protein sequence ID" value="Gr19_v10_g3189.t1"/>
    <property type="gene ID" value="Gr19_v10_g3189"/>
</dbReference>
<sequence length="68" mass="8012">MKILLQLSEVEEDAERKARTMMVDVQRKVEAKVAYALHLAEHRLSTKWTKMHEKQEQPIRRSAQHGIC</sequence>
<reference evidence="3" key="1">
    <citation type="submission" date="2022-11" db="UniProtKB">
        <authorList>
            <consortium name="WormBaseParasite"/>
        </authorList>
    </citation>
    <scope>IDENTIFICATION</scope>
</reference>
<evidence type="ECO:0000313" key="3">
    <source>
        <dbReference type="WBParaSite" id="Gr19_v10_g3189.t1"/>
    </source>
</evidence>
<dbReference type="AlphaFoldDB" id="A0A914HNM3"/>
<proteinExistence type="predicted"/>
<name>A0A914HNM3_GLORO</name>
<evidence type="ECO:0000256" key="1">
    <source>
        <dbReference type="SAM" id="MobiDB-lite"/>
    </source>
</evidence>
<feature type="region of interest" description="Disordered" evidence="1">
    <location>
        <begin position="49"/>
        <end position="68"/>
    </location>
</feature>